<evidence type="ECO:0000313" key="10">
    <source>
        <dbReference type="EMBL" id="KIZ03926.1"/>
    </source>
</evidence>
<dbReference type="GO" id="GO:0005524">
    <property type="term" value="F:ATP binding"/>
    <property type="evidence" value="ECO:0007669"/>
    <property type="project" value="UniProtKB-UniRule"/>
</dbReference>
<name>A0A0D2NFM0_9CHLO</name>
<dbReference type="InterPro" id="IPR011009">
    <property type="entry name" value="Kinase-like_dom_sf"/>
</dbReference>
<dbReference type="InterPro" id="IPR008271">
    <property type="entry name" value="Ser/Thr_kinase_AS"/>
</dbReference>
<keyword evidence="1 7" id="KW-0723">Serine/threonine-protein kinase</keyword>
<evidence type="ECO:0000256" key="8">
    <source>
        <dbReference type="SAM" id="MobiDB-lite"/>
    </source>
</evidence>
<dbReference type="GeneID" id="25736904"/>
<evidence type="ECO:0000259" key="9">
    <source>
        <dbReference type="PROSITE" id="PS50011"/>
    </source>
</evidence>
<dbReference type="GO" id="GO:0004674">
    <property type="term" value="F:protein serine/threonine kinase activity"/>
    <property type="evidence" value="ECO:0007669"/>
    <property type="project" value="UniProtKB-KW"/>
</dbReference>
<dbReference type="InterPro" id="IPR000719">
    <property type="entry name" value="Prot_kinase_dom"/>
</dbReference>
<evidence type="ECO:0000256" key="3">
    <source>
        <dbReference type="ARBA" id="ARBA00022741"/>
    </source>
</evidence>
<dbReference type="PANTHER" id="PTHR24349">
    <property type="entry name" value="SERINE/THREONINE-PROTEIN KINASE"/>
    <property type="match status" value="1"/>
</dbReference>
<evidence type="ECO:0000256" key="5">
    <source>
        <dbReference type="ARBA" id="ARBA00022840"/>
    </source>
</evidence>
<dbReference type="RefSeq" id="XP_013902945.1">
    <property type="nucleotide sequence ID" value="XM_014047491.1"/>
</dbReference>
<feature type="region of interest" description="Disordered" evidence="8">
    <location>
        <begin position="26"/>
        <end position="68"/>
    </location>
</feature>
<evidence type="ECO:0000256" key="1">
    <source>
        <dbReference type="ARBA" id="ARBA00022527"/>
    </source>
</evidence>
<evidence type="ECO:0000256" key="7">
    <source>
        <dbReference type="RuleBase" id="RU000304"/>
    </source>
</evidence>
<gene>
    <name evidence="10" type="ORF">MNEG_4026</name>
</gene>
<dbReference type="AlphaFoldDB" id="A0A0D2NFM0"/>
<sequence>MSTCSGASTSGSSLACRTATGASGYGGAAGAGGSNCSTSSAWSSRGPAAHEELGDSADDEACSTSGTSNSGCEWILSRFGGREVLADYEFGLPLGRGTFGVTRLVTERVSARPFACKTVCKERINSRQYIEDMRSEVQILQHLVGVPGVVQLRGAYEDCRAVNLVLELCAGGDLLEQILRLGRLPEDDAAAAARAVVLALQRCHARGVMHRDVKPENFLLAAEGCAASCRASDFGVSAFFRPGQKFREVVGTPYYMAPEVLLRCYDQVRGRRSRARDPAASPALQAVAARDLPGCSGAADPATTGFGLPASPPPCLGAAP</sequence>
<dbReference type="Gene3D" id="1.10.510.10">
    <property type="entry name" value="Transferase(Phosphotransferase) domain 1"/>
    <property type="match status" value="1"/>
</dbReference>
<keyword evidence="5 6" id="KW-0067">ATP-binding</keyword>
<feature type="domain" description="Protein kinase" evidence="9">
    <location>
        <begin position="88"/>
        <end position="320"/>
    </location>
</feature>
<protein>
    <recommendedName>
        <fullName evidence="9">Protein kinase domain-containing protein</fullName>
    </recommendedName>
</protein>
<evidence type="ECO:0000256" key="6">
    <source>
        <dbReference type="PROSITE-ProRule" id="PRU10141"/>
    </source>
</evidence>
<feature type="binding site" evidence="6">
    <location>
        <position position="121"/>
    </location>
    <ligand>
        <name>ATP</name>
        <dbReference type="ChEBI" id="CHEBI:30616"/>
    </ligand>
</feature>
<dbReference type="KEGG" id="mng:MNEG_4026"/>
<dbReference type="Pfam" id="PF00069">
    <property type="entry name" value="Pkinase"/>
    <property type="match status" value="1"/>
</dbReference>
<keyword evidence="11" id="KW-1185">Reference proteome</keyword>
<organism evidence="10 11">
    <name type="scientific">Monoraphidium neglectum</name>
    <dbReference type="NCBI Taxonomy" id="145388"/>
    <lineage>
        <taxon>Eukaryota</taxon>
        <taxon>Viridiplantae</taxon>
        <taxon>Chlorophyta</taxon>
        <taxon>core chlorophytes</taxon>
        <taxon>Chlorophyceae</taxon>
        <taxon>CS clade</taxon>
        <taxon>Sphaeropleales</taxon>
        <taxon>Selenastraceae</taxon>
        <taxon>Monoraphidium</taxon>
    </lineage>
</organism>
<dbReference type="PROSITE" id="PS00107">
    <property type="entry name" value="PROTEIN_KINASE_ATP"/>
    <property type="match status" value="1"/>
</dbReference>
<dbReference type="SMART" id="SM00220">
    <property type="entry name" value="S_TKc"/>
    <property type="match status" value="1"/>
</dbReference>
<keyword evidence="3 6" id="KW-0547">Nucleotide-binding</keyword>
<dbReference type="STRING" id="145388.A0A0D2NFM0"/>
<accession>A0A0D2NFM0</accession>
<evidence type="ECO:0000313" key="11">
    <source>
        <dbReference type="Proteomes" id="UP000054498"/>
    </source>
</evidence>
<dbReference type="SUPFAM" id="SSF56112">
    <property type="entry name" value="Protein kinase-like (PK-like)"/>
    <property type="match status" value="1"/>
</dbReference>
<keyword evidence="4" id="KW-0418">Kinase</keyword>
<dbReference type="PROSITE" id="PS50011">
    <property type="entry name" value="PROTEIN_KINASE_DOM"/>
    <property type="match status" value="1"/>
</dbReference>
<keyword evidence="2" id="KW-0808">Transferase</keyword>
<dbReference type="InterPro" id="IPR050205">
    <property type="entry name" value="CDPK_Ser/Thr_kinases"/>
</dbReference>
<dbReference type="EMBL" id="KK100757">
    <property type="protein sequence ID" value="KIZ03926.1"/>
    <property type="molecule type" value="Genomic_DNA"/>
</dbReference>
<evidence type="ECO:0000256" key="4">
    <source>
        <dbReference type="ARBA" id="ARBA00022777"/>
    </source>
</evidence>
<evidence type="ECO:0000256" key="2">
    <source>
        <dbReference type="ARBA" id="ARBA00022679"/>
    </source>
</evidence>
<dbReference type="OrthoDB" id="538199at2759"/>
<dbReference type="PROSITE" id="PS00108">
    <property type="entry name" value="PROTEIN_KINASE_ST"/>
    <property type="match status" value="1"/>
</dbReference>
<dbReference type="Proteomes" id="UP000054498">
    <property type="component" value="Unassembled WGS sequence"/>
</dbReference>
<proteinExistence type="inferred from homology"/>
<reference evidence="10 11" key="1">
    <citation type="journal article" date="2013" name="BMC Genomics">
        <title>Reconstruction of the lipid metabolism for the microalga Monoraphidium neglectum from its genome sequence reveals characteristics suitable for biofuel production.</title>
        <authorList>
            <person name="Bogen C."/>
            <person name="Al-Dilaimi A."/>
            <person name="Albersmeier A."/>
            <person name="Wichmann J."/>
            <person name="Grundmann M."/>
            <person name="Rupp O."/>
            <person name="Lauersen K.J."/>
            <person name="Blifernez-Klassen O."/>
            <person name="Kalinowski J."/>
            <person name="Goesmann A."/>
            <person name="Mussgnug J.H."/>
            <person name="Kruse O."/>
        </authorList>
    </citation>
    <scope>NUCLEOTIDE SEQUENCE [LARGE SCALE GENOMIC DNA]</scope>
    <source>
        <strain evidence="10 11">SAG 48.87</strain>
    </source>
</reference>
<dbReference type="FunFam" id="3.30.200.20:FF:000042">
    <property type="entry name" value="Aurora kinase A"/>
    <property type="match status" value="1"/>
</dbReference>
<comment type="similarity">
    <text evidence="7">Belongs to the protein kinase superfamily.</text>
</comment>
<dbReference type="InterPro" id="IPR017441">
    <property type="entry name" value="Protein_kinase_ATP_BS"/>
</dbReference>